<reference evidence="2" key="1">
    <citation type="journal article" date="2022" name="Mol. Ecol. Resour.">
        <title>The genomes of chicory, endive, great burdock and yacon provide insights into Asteraceae palaeo-polyploidization history and plant inulin production.</title>
        <authorList>
            <person name="Fan W."/>
            <person name="Wang S."/>
            <person name="Wang H."/>
            <person name="Wang A."/>
            <person name="Jiang F."/>
            <person name="Liu H."/>
            <person name="Zhao H."/>
            <person name="Xu D."/>
            <person name="Zhang Y."/>
        </authorList>
    </citation>
    <scope>NUCLEOTIDE SEQUENCE [LARGE SCALE GENOMIC DNA]</scope>
    <source>
        <strain evidence="2">cv. Yunnan</strain>
    </source>
</reference>
<accession>A0ACB9FTT5</accession>
<proteinExistence type="predicted"/>
<dbReference type="EMBL" id="CM042033">
    <property type="protein sequence ID" value="KAI3774230.1"/>
    <property type="molecule type" value="Genomic_DNA"/>
</dbReference>
<sequence>MVDKLMGNTIKDDINMLPHICDTEFEYQLSSVFVNIVSEERPYGTRSTSTVVVKVNGEFFFYEKHMDNDLWKEQNETYTIVKTDK</sequence>
<gene>
    <name evidence="1" type="ORF">L1987_48777</name>
</gene>
<evidence type="ECO:0000313" key="1">
    <source>
        <dbReference type="EMBL" id="KAI3774230.1"/>
    </source>
</evidence>
<name>A0ACB9FTT5_9ASTR</name>
<reference evidence="1 2" key="2">
    <citation type="journal article" date="2022" name="Mol. Ecol. Resour.">
        <title>The genomes of chicory, endive, great burdock and yacon provide insights into Asteraceae paleo-polyploidization history and plant inulin production.</title>
        <authorList>
            <person name="Fan W."/>
            <person name="Wang S."/>
            <person name="Wang H."/>
            <person name="Wang A."/>
            <person name="Jiang F."/>
            <person name="Liu H."/>
            <person name="Zhao H."/>
            <person name="Xu D."/>
            <person name="Zhang Y."/>
        </authorList>
    </citation>
    <scope>NUCLEOTIDE SEQUENCE [LARGE SCALE GENOMIC DNA]</scope>
    <source>
        <strain evidence="2">cv. Yunnan</strain>
        <tissue evidence="1">Leaves</tissue>
    </source>
</reference>
<organism evidence="1 2">
    <name type="scientific">Smallanthus sonchifolius</name>
    <dbReference type="NCBI Taxonomy" id="185202"/>
    <lineage>
        <taxon>Eukaryota</taxon>
        <taxon>Viridiplantae</taxon>
        <taxon>Streptophyta</taxon>
        <taxon>Embryophyta</taxon>
        <taxon>Tracheophyta</taxon>
        <taxon>Spermatophyta</taxon>
        <taxon>Magnoliopsida</taxon>
        <taxon>eudicotyledons</taxon>
        <taxon>Gunneridae</taxon>
        <taxon>Pentapetalae</taxon>
        <taxon>asterids</taxon>
        <taxon>campanulids</taxon>
        <taxon>Asterales</taxon>
        <taxon>Asteraceae</taxon>
        <taxon>Asteroideae</taxon>
        <taxon>Heliantheae alliance</taxon>
        <taxon>Millerieae</taxon>
        <taxon>Smallanthus</taxon>
    </lineage>
</organism>
<dbReference type="Proteomes" id="UP001056120">
    <property type="component" value="Linkage Group LG16"/>
</dbReference>
<comment type="caution">
    <text evidence="1">The sequence shown here is derived from an EMBL/GenBank/DDBJ whole genome shotgun (WGS) entry which is preliminary data.</text>
</comment>
<evidence type="ECO:0000313" key="2">
    <source>
        <dbReference type="Proteomes" id="UP001056120"/>
    </source>
</evidence>
<protein>
    <submittedName>
        <fullName evidence="1">Uncharacterized protein</fullName>
    </submittedName>
</protein>
<keyword evidence="2" id="KW-1185">Reference proteome</keyword>